<dbReference type="SUPFAM" id="SSF49344">
    <property type="entry name" value="CBD9-like"/>
    <property type="match status" value="1"/>
</dbReference>
<keyword evidence="2 4" id="KW-0378">Hydrolase</keyword>
<feature type="active site" description="Nucleophile" evidence="4">
    <location>
        <position position="262"/>
    </location>
</feature>
<gene>
    <name evidence="6" type="ORF">A3H38_02140</name>
</gene>
<comment type="caution">
    <text evidence="6">The sequence shown here is derived from an EMBL/GenBank/DDBJ whole genome shotgun (WGS) entry which is preliminary data.</text>
</comment>
<dbReference type="PROSITE" id="PS51764">
    <property type="entry name" value="GH26"/>
    <property type="match status" value="1"/>
</dbReference>
<evidence type="ECO:0000256" key="4">
    <source>
        <dbReference type="PROSITE-ProRule" id="PRU01100"/>
    </source>
</evidence>
<dbReference type="InterPro" id="IPR017853">
    <property type="entry name" value="GH"/>
</dbReference>
<organism evidence="6 7">
    <name type="scientific">candidate division WOR-1 bacterium RIFCSPLOWO2_02_FULL_46_20</name>
    <dbReference type="NCBI Taxonomy" id="1802567"/>
    <lineage>
        <taxon>Bacteria</taxon>
        <taxon>Bacillati</taxon>
        <taxon>Saganbacteria</taxon>
    </lineage>
</organism>
<evidence type="ECO:0000256" key="1">
    <source>
        <dbReference type="ARBA" id="ARBA00007754"/>
    </source>
</evidence>
<protein>
    <recommendedName>
        <fullName evidence="5">GH26 domain-containing protein</fullName>
    </recommendedName>
</protein>
<feature type="active site" description="Proton donor" evidence="4">
    <location>
        <position position="148"/>
    </location>
</feature>
<dbReference type="GO" id="GO:0016985">
    <property type="term" value="F:mannan endo-1,4-beta-mannosidase activity"/>
    <property type="evidence" value="ECO:0007669"/>
    <property type="project" value="InterPro"/>
</dbReference>
<dbReference type="AlphaFoldDB" id="A0A1F4R8G6"/>
<evidence type="ECO:0000256" key="3">
    <source>
        <dbReference type="ARBA" id="ARBA00023295"/>
    </source>
</evidence>
<evidence type="ECO:0000313" key="7">
    <source>
        <dbReference type="Proteomes" id="UP000176938"/>
    </source>
</evidence>
<dbReference type="InterPro" id="IPR022790">
    <property type="entry name" value="GH26_dom"/>
</dbReference>
<dbReference type="GO" id="GO:0006080">
    <property type="term" value="P:substituted mannan metabolic process"/>
    <property type="evidence" value="ECO:0007669"/>
    <property type="project" value="InterPro"/>
</dbReference>
<reference evidence="6 7" key="1">
    <citation type="journal article" date="2016" name="Nat. Commun.">
        <title>Thousands of microbial genomes shed light on interconnected biogeochemical processes in an aquifer system.</title>
        <authorList>
            <person name="Anantharaman K."/>
            <person name="Brown C.T."/>
            <person name="Hug L.A."/>
            <person name="Sharon I."/>
            <person name="Castelle C.J."/>
            <person name="Probst A.J."/>
            <person name="Thomas B.C."/>
            <person name="Singh A."/>
            <person name="Wilkins M.J."/>
            <person name="Karaoz U."/>
            <person name="Brodie E.L."/>
            <person name="Williams K.H."/>
            <person name="Hubbard S.S."/>
            <person name="Banfield J.F."/>
        </authorList>
    </citation>
    <scope>NUCLEOTIDE SEQUENCE [LARGE SCALE GENOMIC DNA]</scope>
</reference>
<comment type="similarity">
    <text evidence="1 4">Belongs to the glycosyl hydrolase 26 family.</text>
</comment>
<evidence type="ECO:0000313" key="6">
    <source>
        <dbReference type="EMBL" id="OGC04481.1"/>
    </source>
</evidence>
<sequence length="557" mass="63732">MSNIKRRISFLIIGILILALSAWSMSQSSGDSSVDAKAQKNNVYLGVFREGAPANMNYIEKFVEEVGKKPATIMWYQDWAQTFPAVDAQKVADYGAVPHIVWEARYWTYPGKVKIDDILVGKWDNYIRSWARAVKTFGKPIFLRVGHEFNIEIYPWGVVNLKKNPETFVQFYKHIVDIFKQEKVNNIQWVWCFNNYSNPDESWNNWVKAYPGDKYVDWIGIDGYNWGKTHEWSGWEDLKGLFRNQMRLSRKLWPTKPIMLAEFSSTENGGNKAAWIRELPDYLKTSMREINAIIWFDIKKEADWRVKSSPASLAAFKEIMKDPIFSSYGEALAGLSVSGKQAAKKKLIAAKTNKIINMDADLGDWRDSQAAEMKDASYFKEGINWGGTKDLSGQFYVQWDETNFYLAANIIDSNPLVNTKTLQDIWNGDAVEVVLSLDPQADPKRSSFAKKDYQIGFSTGDGKGNQAIIWNWQRRREPAGSKIVVKRTADPAGYVLEAMIPWKSFSESFVPQEGTKLGFDLAFDDADSAGAREKQLIWNGDYYFYKDPSVWGTLELE</sequence>
<dbReference type="Gene3D" id="3.20.20.80">
    <property type="entry name" value="Glycosidases"/>
    <property type="match status" value="1"/>
</dbReference>
<proteinExistence type="inferred from homology"/>
<dbReference type="PANTHER" id="PTHR40079:SF4">
    <property type="entry name" value="GH26 DOMAIN-CONTAINING PROTEIN-RELATED"/>
    <property type="match status" value="1"/>
</dbReference>
<dbReference type="EMBL" id="METP01000050">
    <property type="protein sequence ID" value="OGC04481.1"/>
    <property type="molecule type" value="Genomic_DNA"/>
</dbReference>
<dbReference type="GO" id="GO:0030246">
    <property type="term" value="F:carbohydrate binding"/>
    <property type="evidence" value="ECO:0007669"/>
    <property type="project" value="InterPro"/>
</dbReference>
<keyword evidence="3 4" id="KW-0326">Glycosidase</keyword>
<dbReference type="InterPro" id="IPR010502">
    <property type="entry name" value="Carb-bd_dom_fam9"/>
</dbReference>
<evidence type="ECO:0000256" key="2">
    <source>
        <dbReference type="ARBA" id="ARBA00022801"/>
    </source>
</evidence>
<dbReference type="Gene3D" id="2.60.40.1190">
    <property type="match status" value="1"/>
</dbReference>
<name>A0A1F4R8G6_UNCSA</name>
<dbReference type="InterPro" id="IPR000805">
    <property type="entry name" value="Glyco_hydro_26"/>
</dbReference>
<accession>A0A1F4R8G6</accession>
<feature type="domain" description="GH26" evidence="5">
    <location>
        <begin position="25"/>
        <end position="329"/>
    </location>
</feature>
<dbReference type="GO" id="GO:0016052">
    <property type="term" value="P:carbohydrate catabolic process"/>
    <property type="evidence" value="ECO:0007669"/>
    <property type="project" value="InterPro"/>
</dbReference>
<dbReference type="SUPFAM" id="SSF51445">
    <property type="entry name" value="(Trans)glycosidases"/>
    <property type="match status" value="1"/>
</dbReference>
<dbReference type="Proteomes" id="UP000176938">
    <property type="component" value="Unassembled WGS sequence"/>
</dbReference>
<dbReference type="Pfam" id="PF02156">
    <property type="entry name" value="Glyco_hydro_26"/>
    <property type="match status" value="1"/>
</dbReference>
<dbReference type="Pfam" id="PF06452">
    <property type="entry name" value="CBM9_1"/>
    <property type="match status" value="1"/>
</dbReference>
<dbReference type="PANTHER" id="PTHR40079">
    <property type="entry name" value="MANNAN ENDO-1,4-BETA-MANNOSIDASE E-RELATED"/>
    <property type="match status" value="1"/>
</dbReference>
<evidence type="ECO:0000259" key="5">
    <source>
        <dbReference type="PROSITE" id="PS51764"/>
    </source>
</evidence>